<evidence type="ECO:0000313" key="1">
    <source>
        <dbReference type="EMBL" id="CAA9998744.1"/>
    </source>
</evidence>
<gene>
    <name evidence="1" type="ORF">NTEN_LOCUS5027</name>
</gene>
<protein>
    <submittedName>
        <fullName evidence="1">Uncharacterized protein</fullName>
    </submittedName>
</protein>
<proteinExistence type="predicted"/>
<feature type="non-terminal residue" evidence="1">
    <location>
        <position position="63"/>
    </location>
</feature>
<accession>A0A6H5G8W8</accession>
<name>A0A6H5G8W8_9HEMI</name>
<reference evidence="1 2" key="1">
    <citation type="submission" date="2020-02" db="EMBL/GenBank/DDBJ databases">
        <authorList>
            <person name="Ferguson B K."/>
        </authorList>
    </citation>
    <scope>NUCLEOTIDE SEQUENCE [LARGE SCALE GENOMIC DNA]</scope>
</reference>
<sequence length="63" mass="7194">MHRFGAKTYEQGEISLLCLPTSWTTNLQQDRTANVDPSVGETTTWCYSCCRQVRHCRLRGSSL</sequence>
<keyword evidence="2" id="KW-1185">Reference proteome</keyword>
<organism evidence="1 2">
    <name type="scientific">Nesidiocoris tenuis</name>
    <dbReference type="NCBI Taxonomy" id="355587"/>
    <lineage>
        <taxon>Eukaryota</taxon>
        <taxon>Metazoa</taxon>
        <taxon>Ecdysozoa</taxon>
        <taxon>Arthropoda</taxon>
        <taxon>Hexapoda</taxon>
        <taxon>Insecta</taxon>
        <taxon>Pterygota</taxon>
        <taxon>Neoptera</taxon>
        <taxon>Paraneoptera</taxon>
        <taxon>Hemiptera</taxon>
        <taxon>Heteroptera</taxon>
        <taxon>Panheteroptera</taxon>
        <taxon>Cimicomorpha</taxon>
        <taxon>Miridae</taxon>
        <taxon>Dicyphina</taxon>
        <taxon>Nesidiocoris</taxon>
    </lineage>
</organism>
<evidence type="ECO:0000313" key="2">
    <source>
        <dbReference type="Proteomes" id="UP000479000"/>
    </source>
</evidence>
<dbReference type="AlphaFoldDB" id="A0A6H5G8W8"/>
<dbReference type="EMBL" id="CADCXU010007317">
    <property type="protein sequence ID" value="CAA9998744.1"/>
    <property type="molecule type" value="Genomic_DNA"/>
</dbReference>
<dbReference type="Proteomes" id="UP000479000">
    <property type="component" value="Unassembled WGS sequence"/>
</dbReference>